<dbReference type="InterPro" id="IPR018247">
    <property type="entry name" value="EF_Hand_1_Ca_BS"/>
</dbReference>
<dbReference type="InParanoid" id="A0CSJ4"/>
<dbReference type="InterPro" id="IPR011992">
    <property type="entry name" value="EF-hand-dom_pair"/>
</dbReference>
<dbReference type="EMBL" id="CT868163">
    <property type="protein sequence ID" value="CAK73761.1"/>
    <property type="molecule type" value="Genomic_DNA"/>
</dbReference>
<evidence type="ECO:0000313" key="7">
    <source>
        <dbReference type="Proteomes" id="UP000000600"/>
    </source>
</evidence>
<proteinExistence type="predicted"/>
<dbReference type="OrthoDB" id="10447097at2759"/>
<keyword evidence="3" id="KW-0106">Calcium</keyword>
<evidence type="ECO:0000259" key="5">
    <source>
        <dbReference type="PROSITE" id="PS50222"/>
    </source>
</evidence>
<dbReference type="InterPro" id="IPR002048">
    <property type="entry name" value="EF_hand_dom"/>
</dbReference>
<keyword evidence="1" id="KW-0479">Metal-binding</keyword>
<dbReference type="KEGG" id="ptm:GSPATT00010033001"/>
<feature type="domain" description="EF-hand" evidence="5">
    <location>
        <begin position="63"/>
        <end position="98"/>
    </location>
</feature>
<dbReference type="RefSeq" id="XP_001441158.1">
    <property type="nucleotide sequence ID" value="XM_001441121.1"/>
</dbReference>
<name>A0CSJ4_PARTE</name>
<dbReference type="SUPFAM" id="SSF47473">
    <property type="entry name" value="EF-hand"/>
    <property type="match status" value="1"/>
</dbReference>
<dbReference type="PROSITE" id="PS00018">
    <property type="entry name" value="EF_HAND_1"/>
    <property type="match status" value="1"/>
</dbReference>
<dbReference type="HOGENOM" id="CLU_618907_0_0_1"/>
<evidence type="ECO:0000256" key="2">
    <source>
        <dbReference type="ARBA" id="ARBA00022737"/>
    </source>
</evidence>
<keyword evidence="7" id="KW-1185">Reference proteome</keyword>
<sequence>MNFYSFILLAVEAEVKLEQIRMSLASIDSFESHTTYKRLDQPRTGGLKPENIFEFLCDNDIEVTQDQLDYIFRVLDEDSDGFITSEDFKSAILPKMNAELKEQALNHKGYDLPVDMLLPQEIETQLSLFMNQIKQNYLQMIKLYRRLYQEIQQKIDLNQLDIYDNSQQITVDSLKKWLQQLGSDISEEVLQNFVHIIQGQQQSLQILLDKIYTDNEEDQDQDEQEEEEEEANDNENEEEKEKEEENYNQEKQQEDIEQIQQKEELEQAQQNDVKDDQDVKDSLQNNRQDVQSQELSHNNMDYQHSYNYSWNDIEFEISYLKKKISLLERQLWIVPQPTFRFNAGQRYEYQNRDLLYYSRKSYLRKFDESPSYYSDDNFRLKLWLDQEIKNEELKQQMLLIQLKNYVKVSSSGLFTDIYQSRIYQSPLRQSLSYLDYSGQKQSGSYQKAQQTHFQRSLNFSNRKF</sequence>
<evidence type="ECO:0000256" key="4">
    <source>
        <dbReference type="SAM" id="MobiDB-lite"/>
    </source>
</evidence>
<dbReference type="PANTHER" id="PTHR34524:SF6">
    <property type="entry name" value="CALCYPHOSINE LIKE"/>
    <property type="match status" value="1"/>
</dbReference>
<feature type="compositionally biased region" description="Polar residues" evidence="4">
    <location>
        <begin position="285"/>
        <end position="297"/>
    </location>
</feature>
<evidence type="ECO:0000313" key="6">
    <source>
        <dbReference type="EMBL" id="CAK73761.1"/>
    </source>
</evidence>
<evidence type="ECO:0000256" key="1">
    <source>
        <dbReference type="ARBA" id="ARBA00022723"/>
    </source>
</evidence>
<gene>
    <name evidence="6" type="ORF">GSPATT00010033001</name>
</gene>
<dbReference type="GeneID" id="5026943"/>
<reference evidence="6 7" key="1">
    <citation type="journal article" date="2006" name="Nature">
        <title>Global trends of whole-genome duplications revealed by the ciliate Paramecium tetraurelia.</title>
        <authorList>
            <consortium name="Genoscope"/>
            <person name="Aury J.-M."/>
            <person name="Jaillon O."/>
            <person name="Duret L."/>
            <person name="Noel B."/>
            <person name="Jubin C."/>
            <person name="Porcel B.M."/>
            <person name="Segurens B."/>
            <person name="Daubin V."/>
            <person name="Anthouard V."/>
            <person name="Aiach N."/>
            <person name="Arnaiz O."/>
            <person name="Billaut A."/>
            <person name="Beisson J."/>
            <person name="Blanc I."/>
            <person name="Bouhouche K."/>
            <person name="Camara F."/>
            <person name="Duharcourt S."/>
            <person name="Guigo R."/>
            <person name="Gogendeau D."/>
            <person name="Katinka M."/>
            <person name="Keller A.-M."/>
            <person name="Kissmehl R."/>
            <person name="Klotz C."/>
            <person name="Koll F."/>
            <person name="Le Moue A."/>
            <person name="Lepere C."/>
            <person name="Malinsky S."/>
            <person name="Nowacki M."/>
            <person name="Nowak J.K."/>
            <person name="Plattner H."/>
            <person name="Poulain J."/>
            <person name="Ruiz F."/>
            <person name="Serrano V."/>
            <person name="Zagulski M."/>
            <person name="Dessen P."/>
            <person name="Betermier M."/>
            <person name="Weissenbach J."/>
            <person name="Scarpelli C."/>
            <person name="Schachter V."/>
            <person name="Sperling L."/>
            <person name="Meyer E."/>
            <person name="Cohen J."/>
            <person name="Wincker P."/>
        </authorList>
    </citation>
    <scope>NUCLEOTIDE SEQUENCE [LARGE SCALE GENOMIC DNA]</scope>
    <source>
        <strain evidence="6 7">Stock d4-2</strain>
    </source>
</reference>
<evidence type="ECO:0000256" key="3">
    <source>
        <dbReference type="ARBA" id="ARBA00022837"/>
    </source>
</evidence>
<dbReference type="GO" id="GO:0005509">
    <property type="term" value="F:calcium ion binding"/>
    <property type="evidence" value="ECO:0007669"/>
    <property type="project" value="InterPro"/>
</dbReference>
<keyword evidence="2" id="KW-0677">Repeat</keyword>
<dbReference type="AlphaFoldDB" id="A0CSJ4"/>
<feature type="region of interest" description="Disordered" evidence="4">
    <location>
        <begin position="216"/>
        <end position="297"/>
    </location>
</feature>
<protein>
    <recommendedName>
        <fullName evidence="5">EF-hand domain-containing protein</fullName>
    </recommendedName>
</protein>
<feature type="compositionally biased region" description="Acidic residues" evidence="4">
    <location>
        <begin position="216"/>
        <end position="247"/>
    </location>
</feature>
<dbReference type="STRING" id="5888.A0CSJ4"/>
<dbReference type="Gene3D" id="1.10.238.10">
    <property type="entry name" value="EF-hand"/>
    <property type="match status" value="1"/>
</dbReference>
<dbReference type="OMA" id="CDNDIEV"/>
<organism evidence="6 7">
    <name type="scientific">Paramecium tetraurelia</name>
    <dbReference type="NCBI Taxonomy" id="5888"/>
    <lineage>
        <taxon>Eukaryota</taxon>
        <taxon>Sar</taxon>
        <taxon>Alveolata</taxon>
        <taxon>Ciliophora</taxon>
        <taxon>Intramacronucleata</taxon>
        <taxon>Oligohymenophorea</taxon>
        <taxon>Peniculida</taxon>
        <taxon>Parameciidae</taxon>
        <taxon>Paramecium</taxon>
    </lineage>
</organism>
<dbReference type="PROSITE" id="PS50222">
    <property type="entry name" value="EF_HAND_2"/>
    <property type="match status" value="1"/>
</dbReference>
<dbReference type="InterPro" id="IPR051581">
    <property type="entry name" value="Ca-bind"/>
</dbReference>
<feature type="compositionally biased region" description="Basic and acidic residues" evidence="4">
    <location>
        <begin position="272"/>
        <end position="281"/>
    </location>
</feature>
<dbReference type="PANTHER" id="PTHR34524">
    <property type="entry name" value="CALCYPHOSIN"/>
    <property type="match status" value="1"/>
</dbReference>
<dbReference type="Proteomes" id="UP000000600">
    <property type="component" value="Unassembled WGS sequence"/>
</dbReference>
<accession>A0CSJ4</accession>